<protein>
    <recommendedName>
        <fullName evidence="3">Lipoprotein</fullName>
    </recommendedName>
</protein>
<reference evidence="2" key="1">
    <citation type="journal article" date="2019" name="Int. J. Syst. Evol. Microbiol.">
        <title>The Global Catalogue of Microorganisms (GCM) 10K type strain sequencing project: providing services to taxonomists for standard genome sequencing and annotation.</title>
        <authorList>
            <consortium name="The Broad Institute Genomics Platform"/>
            <consortium name="The Broad Institute Genome Sequencing Center for Infectious Disease"/>
            <person name="Wu L."/>
            <person name="Ma J."/>
        </authorList>
    </citation>
    <scope>NUCLEOTIDE SEQUENCE [LARGE SCALE GENOMIC DNA]</scope>
    <source>
        <strain evidence="2">JCM 17217</strain>
    </source>
</reference>
<name>A0ABP7PMM0_9BACT</name>
<dbReference type="RefSeq" id="WP_345122212.1">
    <property type="nucleotide sequence ID" value="NZ_BAABDI010000006.1"/>
</dbReference>
<proteinExistence type="predicted"/>
<accession>A0ABP7PMM0</accession>
<sequence length="400" mass="44143">MRSLLIITVVASALAGCEQKAFVTEKAPPLSTVIGPAVAPPPPPPPEKAPVPVPVRKPPVVYRSGWAPPARLDTAIVLNGQRYRLRVQAETDSTERLKTTYQPYAGHFEQARGYQGRYTFTLHDGSGRQVFRKQLRKADFFKSAGGDIVTESEALLPELLAYSAPFGALVFTLDFMVPDSDVGSQVVLLLDLSGKVLRLSDGRGPGSGPDCDPALTADGRALLTGSELLRPRQPPLRLTRPDADLAGAFLLSDTTLLVVYAPGKSRLIQSPGAPESYGRTPTQQQLRAPNAYVRHTRTGRVLSRFRYGGFYEEMGYTIPRHYLSGTATHYLLDEKRGLRLVPLARPKLPTEVRFAAMVRYAPPQKPAEVRFEMQSSSTGFAFYVDTTTQTPRIRYRRLEY</sequence>
<keyword evidence="2" id="KW-1185">Reference proteome</keyword>
<organism evidence="1 2">
    <name type="scientific">Hymenobacter antarcticus</name>
    <dbReference type="NCBI Taxonomy" id="486270"/>
    <lineage>
        <taxon>Bacteria</taxon>
        <taxon>Pseudomonadati</taxon>
        <taxon>Bacteroidota</taxon>
        <taxon>Cytophagia</taxon>
        <taxon>Cytophagales</taxon>
        <taxon>Hymenobacteraceae</taxon>
        <taxon>Hymenobacter</taxon>
    </lineage>
</organism>
<comment type="caution">
    <text evidence="1">The sequence shown here is derived from an EMBL/GenBank/DDBJ whole genome shotgun (WGS) entry which is preliminary data.</text>
</comment>
<dbReference type="EMBL" id="BAABDI010000006">
    <property type="protein sequence ID" value="GAA3967968.1"/>
    <property type="molecule type" value="Genomic_DNA"/>
</dbReference>
<evidence type="ECO:0000313" key="1">
    <source>
        <dbReference type="EMBL" id="GAA3967968.1"/>
    </source>
</evidence>
<dbReference type="PROSITE" id="PS51257">
    <property type="entry name" value="PROKAR_LIPOPROTEIN"/>
    <property type="match status" value="1"/>
</dbReference>
<evidence type="ECO:0008006" key="3">
    <source>
        <dbReference type="Google" id="ProtNLM"/>
    </source>
</evidence>
<gene>
    <name evidence="1" type="ORF">GCM10022407_12620</name>
</gene>
<dbReference type="Proteomes" id="UP001501556">
    <property type="component" value="Unassembled WGS sequence"/>
</dbReference>
<evidence type="ECO:0000313" key="2">
    <source>
        <dbReference type="Proteomes" id="UP001501556"/>
    </source>
</evidence>